<organism evidence="1 2">
    <name type="scientific">Trichormus variabilis NIES-23</name>
    <dbReference type="NCBI Taxonomy" id="1973479"/>
    <lineage>
        <taxon>Bacteria</taxon>
        <taxon>Bacillati</taxon>
        <taxon>Cyanobacteriota</taxon>
        <taxon>Cyanophyceae</taxon>
        <taxon>Nostocales</taxon>
        <taxon>Nostocaceae</taxon>
        <taxon>Trichormus</taxon>
    </lineage>
</organism>
<accession>A0A1Z4KX85</accession>
<dbReference type="InterPro" id="IPR012348">
    <property type="entry name" value="RNR-like"/>
</dbReference>
<dbReference type="AlphaFoldDB" id="A0A1Z4KX85"/>
<gene>
    <name evidence="1" type="ORF">NIES23_63800</name>
</gene>
<name>A0A1Z4KX85_ANAVA</name>
<evidence type="ECO:0000313" key="1">
    <source>
        <dbReference type="EMBL" id="BAY73528.1"/>
    </source>
</evidence>
<keyword evidence="1" id="KW-0614">Plasmid</keyword>
<geneLocation type="plasmid" evidence="1">
    <name>plasmid4</name>
</geneLocation>
<reference evidence="1 2" key="1">
    <citation type="submission" date="2017-06" db="EMBL/GenBank/DDBJ databases">
        <title>Genome sequencing of cyanobaciteial culture collection at National Institute for Environmental Studies (NIES).</title>
        <authorList>
            <person name="Hirose Y."/>
            <person name="Shimura Y."/>
            <person name="Fujisawa T."/>
            <person name="Nakamura Y."/>
            <person name="Kawachi M."/>
        </authorList>
    </citation>
    <scope>NUCLEOTIDE SEQUENCE [LARGE SCALE GENOMIC DNA]</scope>
    <source>
        <strain evidence="1 2">NIES-23</strain>
        <plasmid evidence="2">Plasmid Plasmid4 dna</plasmid>
    </source>
</reference>
<dbReference type="SUPFAM" id="SSF47240">
    <property type="entry name" value="Ferritin-like"/>
    <property type="match status" value="1"/>
</dbReference>
<dbReference type="InterPro" id="IPR009078">
    <property type="entry name" value="Ferritin-like_SF"/>
</dbReference>
<dbReference type="EMBL" id="AP018220">
    <property type="protein sequence ID" value="BAY73528.1"/>
    <property type="molecule type" value="Genomic_DNA"/>
</dbReference>
<dbReference type="Gene3D" id="1.10.620.20">
    <property type="entry name" value="Ribonucleotide Reductase, subunit A"/>
    <property type="match status" value="1"/>
</dbReference>
<sequence>MKDLQSYLAFDGHESYKKNIVIYDKAMSNPSWEYDIDWQRDDRLMPPDLFNFGIRLASQSIYAEQLGMVTSAKLLAECESFSLRLGLATAVADESRHVNVFTKYIHKFHGTIPEPASHWNKVANEMNENKSFLYKFFVHTMLENQALEVFGLLIKIFKSYIIGDIYNCVRQDESRHVALGINFLSTKVKETPSLKDEILLIYEESLPGVGVSLQACERYASFMEEVNAQDIYEMMLKKQKNMLKLIIE</sequence>
<evidence type="ECO:0000313" key="2">
    <source>
        <dbReference type="Proteomes" id="UP000217507"/>
    </source>
</evidence>
<dbReference type="CDD" id="cd00657">
    <property type="entry name" value="Ferritin_like"/>
    <property type="match status" value="1"/>
</dbReference>
<proteinExistence type="predicted"/>
<dbReference type="GO" id="GO:0016491">
    <property type="term" value="F:oxidoreductase activity"/>
    <property type="evidence" value="ECO:0007669"/>
    <property type="project" value="InterPro"/>
</dbReference>
<protein>
    <submittedName>
        <fullName evidence="1">Uncharacterized protein</fullName>
    </submittedName>
</protein>
<dbReference type="Proteomes" id="UP000217507">
    <property type="component" value="Plasmid Plasmid4 dna"/>
</dbReference>